<sequence length="329" mass="34637">MVSPDVLAAHFAREAAEQGLPVAYRPLPAFPGFYDLPAVGDPGQISRVGETNLGECGVEAILNVVSLLDSQCRRAAGEGLVFSPGTVSALVQGTQVQLHGGVPRELVTAIPLIAGPGFHNMGVHATGRMDVETDPTDGSSTELQARLEPVVTAADRLGELLATAPLDESQARRELNLTVPGEGGHNAVQFFLDSTPESVLSAQLLADMVELVLDLMELVSPVQVTSVDSRVVSLSAVGTGVDTGALVAAAGRAAERARQLPAWREIHHRAREEAGDGPILEPLPELWVTDANLVSGRAELWAGWMADQEPAASDFEARLRAVVTQEATC</sequence>
<accession>A0ABT2FTB6</accession>
<comment type="caution">
    <text evidence="1">The sequence shown here is derived from an EMBL/GenBank/DDBJ whole genome shotgun (WGS) entry which is preliminary data.</text>
</comment>
<proteinExistence type="predicted"/>
<protein>
    <submittedName>
        <fullName evidence="1">Uncharacterized protein</fullName>
    </submittedName>
</protein>
<organism evidence="1 2">
    <name type="scientific">Corynebacterium lemuris</name>
    <dbReference type="NCBI Taxonomy" id="1859292"/>
    <lineage>
        <taxon>Bacteria</taxon>
        <taxon>Bacillati</taxon>
        <taxon>Actinomycetota</taxon>
        <taxon>Actinomycetes</taxon>
        <taxon>Mycobacteriales</taxon>
        <taxon>Corynebacteriaceae</taxon>
        <taxon>Corynebacterium</taxon>
    </lineage>
</organism>
<reference evidence="1 2" key="1">
    <citation type="submission" date="2022-08" db="EMBL/GenBank/DDBJ databases">
        <title>YIM 101645 draft genome.</title>
        <authorList>
            <person name="Chen X."/>
        </authorList>
    </citation>
    <scope>NUCLEOTIDE SEQUENCE [LARGE SCALE GENOMIC DNA]</scope>
    <source>
        <strain evidence="1 2">YIM 101645</strain>
    </source>
</reference>
<dbReference type="RefSeq" id="WP_259426477.1">
    <property type="nucleotide sequence ID" value="NZ_JANWTC010000001.1"/>
</dbReference>
<evidence type="ECO:0000313" key="1">
    <source>
        <dbReference type="EMBL" id="MCS5478470.1"/>
    </source>
</evidence>
<name>A0ABT2FTB6_9CORY</name>
<dbReference type="Proteomes" id="UP001205965">
    <property type="component" value="Unassembled WGS sequence"/>
</dbReference>
<keyword evidence="2" id="KW-1185">Reference proteome</keyword>
<evidence type="ECO:0000313" key="2">
    <source>
        <dbReference type="Proteomes" id="UP001205965"/>
    </source>
</evidence>
<gene>
    <name evidence="1" type="ORF">NYP18_02260</name>
</gene>
<dbReference type="EMBL" id="JANWTC010000001">
    <property type="protein sequence ID" value="MCS5478470.1"/>
    <property type="molecule type" value="Genomic_DNA"/>
</dbReference>